<gene>
    <name evidence="9" type="ORF">SAZU_3725</name>
</gene>
<dbReference type="InterPro" id="IPR002129">
    <property type="entry name" value="PyrdxlP-dep_de-COase"/>
</dbReference>
<dbReference type="InterPro" id="IPR015422">
    <property type="entry name" value="PyrdxlP-dep_Trfase_small"/>
</dbReference>
<evidence type="ECO:0000313" key="10">
    <source>
        <dbReference type="Proteomes" id="UP000053859"/>
    </source>
</evidence>
<dbReference type="PANTHER" id="PTHR11999">
    <property type="entry name" value="GROUP II PYRIDOXAL-5-PHOSPHATE DECARBOXYLASE"/>
    <property type="match status" value="1"/>
</dbReference>
<dbReference type="InterPro" id="IPR010977">
    <property type="entry name" value="Aromatic_deC"/>
</dbReference>
<dbReference type="Gene3D" id="3.90.1150.10">
    <property type="entry name" value="Aspartate Aminotransferase, domain 1"/>
    <property type="match status" value="1"/>
</dbReference>
<dbReference type="Gene3D" id="3.40.640.10">
    <property type="entry name" value="Type I PLP-dependent aspartate aminotransferase-like (Major domain)"/>
    <property type="match status" value="1"/>
</dbReference>
<protein>
    <submittedName>
        <fullName evidence="9">Class V aminotransferase</fullName>
    </submittedName>
</protein>
<dbReference type="InterPro" id="IPR015421">
    <property type="entry name" value="PyrdxlP-dep_Trfase_major"/>
</dbReference>
<keyword evidence="10" id="KW-1185">Reference proteome</keyword>
<keyword evidence="5 7" id="KW-0456">Lyase</keyword>
<organism evidence="9 10">
    <name type="scientific">Streptomyces azureus</name>
    <dbReference type="NCBI Taxonomy" id="146537"/>
    <lineage>
        <taxon>Bacteria</taxon>
        <taxon>Bacillati</taxon>
        <taxon>Actinomycetota</taxon>
        <taxon>Actinomycetes</taxon>
        <taxon>Kitasatosporales</taxon>
        <taxon>Streptomycetaceae</taxon>
        <taxon>Streptomyces</taxon>
    </lineage>
</organism>
<dbReference type="Pfam" id="PF10094">
    <property type="entry name" value="DUF2332"/>
    <property type="match status" value="1"/>
</dbReference>
<reference evidence="9" key="1">
    <citation type="journal article" date="2015" name="Genome Announc.">
        <title>Draft Genome Sequence of Thiostrepton-Producing Streptomyces azureus ATCC 14921.</title>
        <authorList>
            <person name="Sakihara K."/>
            <person name="Maeda J."/>
            <person name="Tashiro K."/>
            <person name="Fujino Y."/>
            <person name="Kuhara S."/>
            <person name="Ohshima T."/>
            <person name="Ogata S."/>
            <person name="Doi K."/>
        </authorList>
    </citation>
    <scope>NUCLEOTIDE SEQUENCE [LARGE SCALE GENOMIC DNA]</scope>
    <source>
        <strain evidence="9">ATCC14921</strain>
    </source>
</reference>
<comment type="similarity">
    <text evidence="2 7">Belongs to the group II decarboxylase family.</text>
</comment>
<dbReference type="PATRIC" id="fig|146537.3.peg.3921"/>
<feature type="modified residue" description="N6-(pyridoxal phosphate)lysine" evidence="6">
    <location>
        <position position="378"/>
    </location>
</feature>
<dbReference type="AlphaFoldDB" id="A0A0K8PLV3"/>
<keyword evidence="4 6" id="KW-0663">Pyridoxal phosphate</keyword>
<keyword evidence="3" id="KW-0210">Decarboxylase</keyword>
<dbReference type="InterPro" id="IPR011200">
    <property type="entry name" value="UCP012608"/>
</dbReference>
<evidence type="ECO:0000313" key="9">
    <source>
        <dbReference type="EMBL" id="GAP48860.1"/>
    </source>
</evidence>
<dbReference type="GO" id="GO:0004058">
    <property type="term" value="F:aromatic-L-amino-acid decarboxylase activity"/>
    <property type="evidence" value="ECO:0007669"/>
    <property type="project" value="UniProtKB-ARBA"/>
</dbReference>
<dbReference type="Proteomes" id="UP000053859">
    <property type="component" value="Unassembled WGS sequence"/>
</dbReference>
<evidence type="ECO:0000256" key="1">
    <source>
        <dbReference type="ARBA" id="ARBA00001933"/>
    </source>
</evidence>
<evidence type="ECO:0000256" key="7">
    <source>
        <dbReference type="RuleBase" id="RU000382"/>
    </source>
</evidence>
<evidence type="ECO:0000256" key="4">
    <source>
        <dbReference type="ARBA" id="ARBA00022898"/>
    </source>
</evidence>
<evidence type="ECO:0000256" key="3">
    <source>
        <dbReference type="ARBA" id="ARBA00022793"/>
    </source>
</evidence>
<accession>A0A0K8PLV3</accession>
<sequence length="544" mass="57214">MPADALPVVTTTWALSHFPLENRLRFLHRLDEAAACRPVAWVPAEGVGVAPPIPALGDRRASGPQSSPISPHRPFPTARRGGYRPAMDELTEIFRRAAEHAAAYRRSLPERPVARPVDHAALRAAFSRPLNRSPADPLTVVDELAAAAETGLVATAGPRFFGFVVGGALPAATAAEILAAGWDQNAFNAALSPAALAAEEAAGGWLKDLLGIPATASTGFVTGGQAANTAGLAAARQHLLTEAGWDVGHQGLGGAPRLRVVAGEERHATVDRSLRLLGLGTDCLETVRTDGRGALDTDDLRRVLASDPDTPAIVCTQAGNVNTGACDDLRTACDLTHAHGGWVHVDGAFGLWAAASPATRRLVDGVELADSWACDGHKWLNVPYDCGYAFCSRPAVHADALSYTASYLTRADGTPAGGADFTAESSRHARGFATWAALRELGRDGVAALVNRCCLLARRFADGLSAAGFEVVNDVVLNQVLVSFGDDARTDHVVQAVQNDGTCWMGATTWRGRRLMRISVSGHNTTEADVDRSIAAIVRLARAS</sequence>
<dbReference type="EMBL" id="DF968282">
    <property type="protein sequence ID" value="GAP48860.1"/>
    <property type="molecule type" value="Genomic_DNA"/>
</dbReference>
<dbReference type="GO" id="GO:0030170">
    <property type="term" value="F:pyridoxal phosphate binding"/>
    <property type="evidence" value="ECO:0007669"/>
    <property type="project" value="InterPro"/>
</dbReference>
<evidence type="ECO:0000256" key="5">
    <source>
        <dbReference type="ARBA" id="ARBA00023239"/>
    </source>
</evidence>
<proteinExistence type="inferred from homology"/>
<feature type="region of interest" description="Disordered" evidence="8">
    <location>
        <begin position="57"/>
        <end position="82"/>
    </location>
</feature>
<dbReference type="SUPFAM" id="SSF53383">
    <property type="entry name" value="PLP-dependent transferases"/>
    <property type="match status" value="1"/>
</dbReference>
<dbReference type="GO" id="GO:0008483">
    <property type="term" value="F:transaminase activity"/>
    <property type="evidence" value="ECO:0007669"/>
    <property type="project" value="UniProtKB-KW"/>
</dbReference>
<keyword evidence="9" id="KW-0808">Transferase</keyword>
<dbReference type="InterPro" id="IPR015424">
    <property type="entry name" value="PyrdxlP-dep_Trfase"/>
</dbReference>
<dbReference type="Pfam" id="PF00282">
    <property type="entry name" value="Pyridoxal_deC"/>
    <property type="match status" value="1"/>
</dbReference>
<evidence type="ECO:0000256" key="6">
    <source>
        <dbReference type="PIRSR" id="PIRSR602129-50"/>
    </source>
</evidence>
<dbReference type="GO" id="GO:0019752">
    <property type="term" value="P:carboxylic acid metabolic process"/>
    <property type="evidence" value="ECO:0007669"/>
    <property type="project" value="InterPro"/>
</dbReference>
<dbReference type="PANTHER" id="PTHR11999:SF70">
    <property type="entry name" value="MIP05841P"/>
    <property type="match status" value="1"/>
</dbReference>
<keyword evidence="9" id="KW-0032">Aminotransferase</keyword>
<comment type="cofactor">
    <cofactor evidence="1 6 7">
        <name>pyridoxal 5'-phosphate</name>
        <dbReference type="ChEBI" id="CHEBI:597326"/>
    </cofactor>
</comment>
<evidence type="ECO:0000256" key="8">
    <source>
        <dbReference type="SAM" id="MobiDB-lite"/>
    </source>
</evidence>
<evidence type="ECO:0000256" key="2">
    <source>
        <dbReference type="ARBA" id="ARBA00009533"/>
    </source>
</evidence>
<name>A0A0K8PLV3_STRAJ</name>